<dbReference type="EMBL" id="KY883654">
    <property type="protein sequence ID" value="ASV43504.1"/>
    <property type="molecule type" value="Genomic_DNA"/>
</dbReference>
<feature type="coiled-coil region" evidence="1">
    <location>
        <begin position="9"/>
        <end position="36"/>
    </location>
</feature>
<dbReference type="Proteomes" id="UP000241249">
    <property type="component" value="Segment"/>
</dbReference>
<evidence type="ECO:0000313" key="2">
    <source>
        <dbReference type="EMBL" id="ASV43504.1"/>
    </source>
</evidence>
<keyword evidence="1" id="KW-0175">Coiled coil</keyword>
<protein>
    <submittedName>
        <fullName evidence="2">Uncharacterized protein</fullName>
    </submittedName>
</protein>
<reference evidence="2 3" key="1">
    <citation type="journal article" date="2017" name="Sci. Rep.">
        <title>Analysis of the CRISPR-Cas system in bacteriophages active on epidemic strains of Vibrio cholerae in Bangladesh.</title>
        <authorList>
            <person name="Naser I.B."/>
            <person name="Hoque M.M."/>
            <person name="Nahid M.A."/>
            <person name="Tareq T.M."/>
            <person name="Rocky M.K."/>
            <person name="Faruque S.M."/>
        </authorList>
    </citation>
    <scope>NUCLEOTIDE SEQUENCE [LARGE SCALE GENOMIC DNA]</scope>
</reference>
<organism evidence="2 3">
    <name type="scientific">Vibrio phage JSF10</name>
    <dbReference type="NCBI Taxonomy" id="1983593"/>
    <lineage>
        <taxon>Viruses</taxon>
        <taxon>Duplodnaviria</taxon>
        <taxon>Heunggongvirae</taxon>
        <taxon>Uroviricota</taxon>
        <taxon>Caudoviricetes</taxon>
        <taxon>Demerecviridae</taxon>
        <taxon>Ermolyevavirinae</taxon>
        <taxon>Jesfedecavirus</taxon>
        <taxon>Jesfedecavirus JSF10</taxon>
    </lineage>
</organism>
<proteinExistence type="predicted"/>
<sequence>MVDKIAQNVIKKANKINRLHKEVKQALKEIDKISEGLEHDVAVLLVKFQRYCKKYESLYKGWSFLELKIRSLAINGVNVSKSKNAIRVKYDCRVILIPLDWLENEKAFTQARIDKYRDKVLEDKRRQLAELDKKMEEVLARRAELEQEISK</sequence>
<evidence type="ECO:0000313" key="3">
    <source>
        <dbReference type="Proteomes" id="UP000241249"/>
    </source>
</evidence>
<name>A0A2D0YXN6_9CAUD</name>
<evidence type="ECO:0000256" key="1">
    <source>
        <dbReference type="SAM" id="Coils"/>
    </source>
</evidence>
<accession>A0A2D0YXN6</accession>
<dbReference type="OrthoDB" id="32356at10239"/>
<dbReference type="RefSeq" id="YP_009618531.1">
    <property type="nucleotide sequence ID" value="NC_042074.1"/>
</dbReference>
<feature type="coiled-coil region" evidence="1">
    <location>
        <begin position="99"/>
        <end position="148"/>
    </location>
</feature>
<keyword evidence="3" id="KW-1185">Reference proteome</keyword>
<dbReference type="GeneID" id="40095078"/>
<dbReference type="KEGG" id="vg:40095078"/>